<name>A9BDN1_PROM4</name>
<dbReference type="EMBL" id="CP000878">
    <property type="protein sequence ID" value="ABX08217.1"/>
    <property type="molecule type" value="Genomic_DNA"/>
</dbReference>
<protein>
    <recommendedName>
        <fullName evidence="3">DUF3181 domain-containing protein</fullName>
    </recommendedName>
</protein>
<dbReference type="eggNOG" id="ENOG5030R61">
    <property type="taxonomic scope" value="Bacteria"/>
</dbReference>
<proteinExistence type="predicted"/>
<evidence type="ECO:0008006" key="3">
    <source>
        <dbReference type="Google" id="ProtNLM"/>
    </source>
</evidence>
<reference evidence="1 2" key="1">
    <citation type="journal article" date="2007" name="PLoS Genet.">
        <title>Patterns and implications of gene gain and loss in the evolution of Prochlorococcus.</title>
        <authorList>
            <person name="Kettler G.C."/>
            <person name="Martiny A.C."/>
            <person name="Huang K."/>
            <person name="Zucker J."/>
            <person name="Coleman M.L."/>
            <person name="Rodrigue S."/>
            <person name="Chen F."/>
            <person name="Lapidus A."/>
            <person name="Ferriera S."/>
            <person name="Johnson J."/>
            <person name="Steglich C."/>
            <person name="Church G.M."/>
            <person name="Richardson P."/>
            <person name="Chisholm S.W."/>
        </authorList>
    </citation>
    <scope>NUCLEOTIDE SEQUENCE [LARGE SCALE GENOMIC DNA]</scope>
    <source>
        <strain evidence="2">MIT 9211</strain>
    </source>
</reference>
<dbReference type="OrthoDB" id="465245at2"/>
<dbReference type="RefSeq" id="WP_012194842.1">
    <property type="nucleotide sequence ID" value="NC_009976.1"/>
</dbReference>
<sequence length="96" mass="10604">MTIDSNQLRDIQNAISDRIYIQIENWNLYLGDAGLSQKLAIECKANLDNGSAVAARKAIEAVQVRLGGGNTQLPLARLISSAQIFELEEILDPYCR</sequence>
<organism evidence="1 2">
    <name type="scientific">Prochlorococcus marinus (strain MIT 9211)</name>
    <dbReference type="NCBI Taxonomy" id="93059"/>
    <lineage>
        <taxon>Bacteria</taxon>
        <taxon>Bacillati</taxon>
        <taxon>Cyanobacteriota</taxon>
        <taxon>Cyanophyceae</taxon>
        <taxon>Synechococcales</taxon>
        <taxon>Prochlorococcaceae</taxon>
        <taxon>Prochlorococcus</taxon>
    </lineage>
</organism>
<gene>
    <name evidence="1" type="ordered locus">P9211_02861</name>
</gene>
<dbReference type="InterPro" id="IPR021518">
    <property type="entry name" value="DUF3181"/>
</dbReference>
<dbReference type="HOGENOM" id="CLU_162926_0_0_3"/>
<keyword evidence="2" id="KW-1185">Reference proteome</keyword>
<dbReference type="KEGG" id="pmj:P9211_02861"/>
<dbReference type="Pfam" id="PF11378">
    <property type="entry name" value="DUF3181"/>
    <property type="match status" value="1"/>
</dbReference>
<accession>A9BDN1</accession>
<dbReference type="AlphaFoldDB" id="A9BDN1"/>
<dbReference type="STRING" id="93059.P9211_02861"/>
<evidence type="ECO:0000313" key="1">
    <source>
        <dbReference type="EMBL" id="ABX08217.1"/>
    </source>
</evidence>
<dbReference type="Proteomes" id="UP000000788">
    <property type="component" value="Chromosome"/>
</dbReference>
<evidence type="ECO:0000313" key="2">
    <source>
        <dbReference type="Proteomes" id="UP000000788"/>
    </source>
</evidence>